<feature type="compositionally biased region" description="Polar residues" evidence="1">
    <location>
        <begin position="19"/>
        <end position="30"/>
    </location>
</feature>
<sequence length="46" mass="5498">MTPMMGCWRCNTPRRSVHQRATTRVSQDQIQTERIKRCNSQAKKDY</sequence>
<accession>A0A2X0P6Y8</accession>
<evidence type="ECO:0000313" key="2">
    <source>
        <dbReference type="EMBL" id="SGY49838.1"/>
    </source>
</evidence>
<dbReference type="AlphaFoldDB" id="A0A2X0P6Y8"/>
<organism evidence="2 3">
    <name type="scientific">Microbotryum silenes-dioicae</name>
    <dbReference type="NCBI Taxonomy" id="796604"/>
    <lineage>
        <taxon>Eukaryota</taxon>
        <taxon>Fungi</taxon>
        <taxon>Dikarya</taxon>
        <taxon>Basidiomycota</taxon>
        <taxon>Pucciniomycotina</taxon>
        <taxon>Microbotryomycetes</taxon>
        <taxon>Microbotryales</taxon>
        <taxon>Microbotryaceae</taxon>
        <taxon>Microbotryum</taxon>
    </lineage>
</organism>
<dbReference type="Proteomes" id="UP000249464">
    <property type="component" value="Unassembled WGS sequence"/>
</dbReference>
<feature type="region of interest" description="Disordered" evidence="1">
    <location>
        <begin position="18"/>
        <end position="46"/>
    </location>
</feature>
<name>A0A2X0P6Y8_9BASI</name>
<evidence type="ECO:0000313" key="3">
    <source>
        <dbReference type="Proteomes" id="UP000249464"/>
    </source>
</evidence>
<reference evidence="2 3" key="1">
    <citation type="submission" date="2016-11" db="EMBL/GenBank/DDBJ databases">
        <authorList>
            <person name="Jaros S."/>
            <person name="Januszkiewicz K."/>
            <person name="Wedrychowicz H."/>
        </authorList>
    </citation>
    <scope>NUCLEOTIDE SEQUENCE [LARGE SCALE GENOMIC DNA]</scope>
</reference>
<dbReference type="EMBL" id="FQNC01000043">
    <property type="protein sequence ID" value="SGY49838.1"/>
    <property type="molecule type" value="Genomic_DNA"/>
</dbReference>
<gene>
    <name evidence="2" type="primary">BQ5605_C001g00825</name>
    <name evidence="2" type="ORF">BQ5605_C001G00825</name>
</gene>
<feature type="compositionally biased region" description="Basic and acidic residues" evidence="1">
    <location>
        <begin position="31"/>
        <end position="46"/>
    </location>
</feature>
<keyword evidence="3" id="KW-1185">Reference proteome</keyword>
<proteinExistence type="predicted"/>
<protein>
    <submittedName>
        <fullName evidence="2">BQ5605_C001g00825 protein</fullName>
    </submittedName>
</protein>
<evidence type="ECO:0000256" key="1">
    <source>
        <dbReference type="SAM" id="MobiDB-lite"/>
    </source>
</evidence>